<evidence type="ECO:0000256" key="3">
    <source>
        <dbReference type="ARBA" id="ARBA00012824"/>
    </source>
</evidence>
<dbReference type="PANTHER" id="PTHR42839">
    <property type="entry name" value="ISOCHORISMATE SYNTHASE ENTC"/>
    <property type="match status" value="1"/>
</dbReference>
<gene>
    <name evidence="7" type="ORF">ACFQO1_07120</name>
</gene>
<feature type="domain" description="Chorismate-utilising enzyme C-terminal" evidence="6">
    <location>
        <begin position="98"/>
        <end position="344"/>
    </location>
</feature>
<dbReference type="Pfam" id="PF00425">
    <property type="entry name" value="Chorismate_bind"/>
    <property type="match status" value="1"/>
</dbReference>
<dbReference type="PANTHER" id="PTHR42839:SF2">
    <property type="entry name" value="ISOCHORISMATE SYNTHASE ENTC"/>
    <property type="match status" value="1"/>
</dbReference>
<dbReference type="Gene3D" id="3.60.120.10">
    <property type="entry name" value="Anthranilate synthase"/>
    <property type="match status" value="1"/>
</dbReference>
<evidence type="ECO:0000313" key="8">
    <source>
        <dbReference type="Proteomes" id="UP001596415"/>
    </source>
</evidence>
<keyword evidence="8" id="KW-1185">Reference proteome</keyword>
<dbReference type="InterPro" id="IPR004561">
    <property type="entry name" value="IsoChor_synthase"/>
</dbReference>
<comment type="caution">
    <text evidence="7">The sequence shown here is derived from an EMBL/GenBank/DDBJ whole genome shotgun (WGS) entry which is preliminary data.</text>
</comment>
<accession>A0ABW2MV96</accession>
<dbReference type="EC" id="5.4.4.2" evidence="3"/>
<dbReference type="RefSeq" id="WP_380217298.1">
    <property type="nucleotide sequence ID" value="NZ_JBHTBN010000003.1"/>
</dbReference>
<comment type="catalytic activity">
    <reaction evidence="1">
        <text>chorismate = isochorismate</text>
        <dbReference type="Rhea" id="RHEA:18985"/>
        <dbReference type="ChEBI" id="CHEBI:29748"/>
        <dbReference type="ChEBI" id="CHEBI:29780"/>
        <dbReference type="EC" id="5.4.4.2"/>
    </reaction>
</comment>
<dbReference type="InterPro" id="IPR015890">
    <property type="entry name" value="Chorismate_C"/>
</dbReference>
<proteinExistence type="inferred from homology"/>
<name>A0ABW2MV96_9FLAO</name>
<evidence type="ECO:0000256" key="5">
    <source>
        <dbReference type="ARBA" id="ARBA00041564"/>
    </source>
</evidence>
<organism evidence="7 8">
    <name type="scientific">Jejudonia soesokkakensis</name>
    <dbReference type="NCBI Taxonomy" id="1323432"/>
    <lineage>
        <taxon>Bacteria</taxon>
        <taxon>Pseudomonadati</taxon>
        <taxon>Bacteroidota</taxon>
        <taxon>Flavobacteriia</taxon>
        <taxon>Flavobacteriales</taxon>
        <taxon>Flavobacteriaceae</taxon>
        <taxon>Jejudonia</taxon>
    </lineage>
</organism>
<evidence type="ECO:0000259" key="6">
    <source>
        <dbReference type="Pfam" id="PF00425"/>
    </source>
</evidence>
<dbReference type="GO" id="GO:0008909">
    <property type="term" value="F:isochorismate synthase activity"/>
    <property type="evidence" value="ECO:0007669"/>
    <property type="project" value="UniProtKB-EC"/>
</dbReference>
<dbReference type="Proteomes" id="UP001596415">
    <property type="component" value="Unassembled WGS sequence"/>
</dbReference>
<evidence type="ECO:0000256" key="2">
    <source>
        <dbReference type="ARBA" id="ARBA00005297"/>
    </source>
</evidence>
<dbReference type="SUPFAM" id="SSF56322">
    <property type="entry name" value="ADC synthase"/>
    <property type="match status" value="1"/>
</dbReference>
<keyword evidence="4 7" id="KW-0413">Isomerase</keyword>
<evidence type="ECO:0000256" key="1">
    <source>
        <dbReference type="ARBA" id="ARBA00000799"/>
    </source>
</evidence>
<dbReference type="NCBIfam" id="TIGR00543">
    <property type="entry name" value="isochor_syn"/>
    <property type="match status" value="1"/>
</dbReference>
<dbReference type="InterPro" id="IPR005801">
    <property type="entry name" value="ADC_synthase"/>
</dbReference>
<protein>
    <recommendedName>
        <fullName evidence="3">isochorismate synthase</fullName>
        <ecNumber evidence="3">5.4.4.2</ecNumber>
    </recommendedName>
    <alternativeName>
        <fullName evidence="5">Isochorismate mutase</fullName>
    </alternativeName>
</protein>
<evidence type="ECO:0000256" key="4">
    <source>
        <dbReference type="ARBA" id="ARBA00023235"/>
    </source>
</evidence>
<sequence>MEIDLFCQKIKEHYESKLPFMVFAHPESNEITAYLFTSKINSRNDNFEQAGAILAPFDFADNAYFLPIDQTTTITTHVDLSSIHPMTEVPLNEDFLEKQAYEALVQKSIKTIQNTPLKKVVTSRKKEIDLPFLDLENVLKRLFSLYASVFTYCWYHPETDIWCGATPEILVKKKDTSFATMALAGTKKPQNGMVVDWGHKEKNEQKYVVDAISKNLEKITSVIKISKTYSHPAGTLVHLRTDIEGVIKKSRSSLKSIVNALHPTPAICGTPKEVAKQFIDNNEGYDREFYTGFVGIIRPESETTSLYVNLRCMRLQPKKATLYVGGGITEDSNPELEFIETQNKMQTMLQVLHPLL</sequence>
<comment type="similarity">
    <text evidence="2">Belongs to the isochorismate synthase family.</text>
</comment>
<evidence type="ECO:0000313" key="7">
    <source>
        <dbReference type="EMBL" id="MFC7357452.1"/>
    </source>
</evidence>
<dbReference type="EMBL" id="JBHTBN010000003">
    <property type="protein sequence ID" value="MFC7357452.1"/>
    <property type="molecule type" value="Genomic_DNA"/>
</dbReference>
<reference evidence="8" key="1">
    <citation type="journal article" date="2019" name="Int. J. Syst. Evol. Microbiol.">
        <title>The Global Catalogue of Microorganisms (GCM) 10K type strain sequencing project: providing services to taxonomists for standard genome sequencing and annotation.</title>
        <authorList>
            <consortium name="The Broad Institute Genomics Platform"/>
            <consortium name="The Broad Institute Genome Sequencing Center for Infectious Disease"/>
            <person name="Wu L."/>
            <person name="Ma J."/>
        </authorList>
    </citation>
    <scope>NUCLEOTIDE SEQUENCE [LARGE SCALE GENOMIC DNA]</scope>
    <source>
        <strain evidence="8">CGMCC 1.16306</strain>
    </source>
</reference>